<dbReference type="AlphaFoldDB" id="A0A0E9V853"/>
<name>A0A0E9V853_ANGAN</name>
<accession>A0A0E9V853</accession>
<feature type="chain" id="PRO_5002433755" evidence="1">
    <location>
        <begin position="21"/>
        <end position="54"/>
    </location>
</feature>
<evidence type="ECO:0000313" key="2">
    <source>
        <dbReference type="EMBL" id="JAH74269.1"/>
    </source>
</evidence>
<protein>
    <submittedName>
        <fullName evidence="2">Uncharacterized protein</fullName>
    </submittedName>
</protein>
<dbReference type="PROSITE" id="PS51257">
    <property type="entry name" value="PROKAR_LIPOPROTEIN"/>
    <property type="match status" value="1"/>
</dbReference>
<reference evidence="2" key="2">
    <citation type="journal article" date="2015" name="Fish Shellfish Immunol.">
        <title>Early steps in the European eel (Anguilla anguilla)-Vibrio vulnificus interaction in the gills: Role of the RtxA13 toxin.</title>
        <authorList>
            <person name="Callol A."/>
            <person name="Pajuelo D."/>
            <person name="Ebbesson L."/>
            <person name="Teles M."/>
            <person name="MacKenzie S."/>
            <person name="Amaro C."/>
        </authorList>
    </citation>
    <scope>NUCLEOTIDE SEQUENCE</scope>
</reference>
<reference evidence="2" key="1">
    <citation type="submission" date="2014-11" db="EMBL/GenBank/DDBJ databases">
        <authorList>
            <person name="Amaro Gonzalez C."/>
        </authorList>
    </citation>
    <scope>NUCLEOTIDE SEQUENCE</scope>
</reference>
<organism evidence="2">
    <name type="scientific">Anguilla anguilla</name>
    <name type="common">European freshwater eel</name>
    <name type="synonym">Muraena anguilla</name>
    <dbReference type="NCBI Taxonomy" id="7936"/>
    <lineage>
        <taxon>Eukaryota</taxon>
        <taxon>Metazoa</taxon>
        <taxon>Chordata</taxon>
        <taxon>Craniata</taxon>
        <taxon>Vertebrata</taxon>
        <taxon>Euteleostomi</taxon>
        <taxon>Actinopterygii</taxon>
        <taxon>Neopterygii</taxon>
        <taxon>Teleostei</taxon>
        <taxon>Anguilliformes</taxon>
        <taxon>Anguillidae</taxon>
        <taxon>Anguilla</taxon>
    </lineage>
</organism>
<evidence type="ECO:0000256" key="1">
    <source>
        <dbReference type="SAM" id="SignalP"/>
    </source>
</evidence>
<feature type="signal peptide" evidence="1">
    <location>
        <begin position="1"/>
        <end position="20"/>
    </location>
</feature>
<keyword evidence="1" id="KW-0732">Signal</keyword>
<proteinExistence type="predicted"/>
<dbReference type="EMBL" id="GBXM01034308">
    <property type="protein sequence ID" value="JAH74269.1"/>
    <property type="molecule type" value="Transcribed_RNA"/>
</dbReference>
<sequence>MSSVRVVSLVFFCMSRLTPTSYVQYVTLSCHPPPPLWFETDSLLGNCGHLCALD</sequence>